<dbReference type="GO" id="GO:0003676">
    <property type="term" value="F:nucleic acid binding"/>
    <property type="evidence" value="ECO:0007669"/>
    <property type="project" value="InterPro"/>
</dbReference>
<protein>
    <recommendedName>
        <fullName evidence="1">Integrase catalytic domain-containing protein</fullName>
    </recommendedName>
</protein>
<dbReference type="InterPro" id="IPR050951">
    <property type="entry name" value="Retrovirus_Pol_polyprotein"/>
</dbReference>
<dbReference type="PANTHER" id="PTHR37984:SF5">
    <property type="entry name" value="PROTEIN NYNRIN-LIKE"/>
    <property type="match status" value="1"/>
</dbReference>
<evidence type="ECO:0000313" key="2">
    <source>
        <dbReference type="EMBL" id="KAJ3666264.1"/>
    </source>
</evidence>
<dbReference type="PANTHER" id="PTHR37984">
    <property type="entry name" value="PROTEIN CBG26694"/>
    <property type="match status" value="1"/>
</dbReference>
<evidence type="ECO:0000259" key="1">
    <source>
        <dbReference type="PROSITE" id="PS50994"/>
    </source>
</evidence>
<dbReference type="SUPFAM" id="SSF53098">
    <property type="entry name" value="Ribonuclease H-like"/>
    <property type="match status" value="1"/>
</dbReference>
<evidence type="ECO:0000313" key="3">
    <source>
        <dbReference type="Proteomes" id="UP001168821"/>
    </source>
</evidence>
<dbReference type="Gene3D" id="3.30.420.10">
    <property type="entry name" value="Ribonuclease H-like superfamily/Ribonuclease H"/>
    <property type="match status" value="1"/>
</dbReference>
<dbReference type="InterPro" id="IPR001584">
    <property type="entry name" value="Integrase_cat-core"/>
</dbReference>
<organism evidence="2 3">
    <name type="scientific">Zophobas morio</name>
    <dbReference type="NCBI Taxonomy" id="2755281"/>
    <lineage>
        <taxon>Eukaryota</taxon>
        <taxon>Metazoa</taxon>
        <taxon>Ecdysozoa</taxon>
        <taxon>Arthropoda</taxon>
        <taxon>Hexapoda</taxon>
        <taxon>Insecta</taxon>
        <taxon>Pterygota</taxon>
        <taxon>Neoptera</taxon>
        <taxon>Endopterygota</taxon>
        <taxon>Coleoptera</taxon>
        <taxon>Polyphaga</taxon>
        <taxon>Cucujiformia</taxon>
        <taxon>Tenebrionidae</taxon>
        <taxon>Zophobas</taxon>
    </lineage>
</organism>
<keyword evidence="3" id="KW-1185">Reference proteome</keyword>
<sequence>MTVMRMQQKCRMRNVSQPFTKITIEFMLEDDEKTATTGIECSRRFVKERPDCQTRKGTQNQKPPGLLHPIPEVTLLEKTGVDILGFFRWSRNGKTVIIVATDYATRWAEIKALPSAKACSVAKFMLQNIITRHGAPRNILNDRGKNF</sequence>
<reference evidence="2" key="1">
    <citation type="journal article" date="2023" name="G3 (Bethesda)">
        <title>Whole genome assemblies of Zophobas morio and Tenebrio molitor.</title>
        <authorList>
            <person name="Kaur S."/>
            <person name="Stinson S.A."/>
            <person name="diCenzo G.C."/>
        </authorList>
    </citation>
    <scope>NUCLEOTIDE SEQUENCE</scope>
    <source>
        <strain evidence="2">QUZm001</strain>
    </source>
</reference>
<comment type="caution">
    <text evidence="2">The sequence shown here is derived from an EMBL/GenBank/DDBJ whole genome shotgun (WGS) entry which is preliminary data.</text>
</comment>
<feature type="domain" description="Integrase catalytic" evidence="1">
    <location>
        <begin position="67"/>
        <end position="147"/>
    </location>
</feature>
<dbReference type="EMBL" id="JALNTZ010000001">
    <property type="protein sequence ID" value="KAJ3666264.1"/>
    <property type="molecule type" value="Genomic_DNA"/>
</dbReference>
<gene>
    <name evidence="2" type="ORF">Zmor_001717</name>
</gene>
<name>A0AA38MSL8_9CUCU</name>
<dbReference type="Proteomes" id="UP001168821">
    <property type="component" value="Unassembled WGS sequence"/>
</dbReference>
<dbReference type="InterPro" id="IPR036397">
    <property type="entry name" value="RNaseH_sf"/>
</dbReference>
<dbReference type="InterPro" id="IPR012337">
    <property type="entry name" value="RNaseH-like_sf"/>
</dbReference>
<proteinExistence type="predicted"/>
<accession>A0AA38MSL8</accession>
<dbReference type="PROSITE" id="PS50994">
    <property type="entry name" value="INTEGRASE"/>
    <property type="match status" value="1"/>
</dbReference>
<dbReference type="AlphaFoldDB" id="A0AA38MSL8"/>
<dbReference type="GO" id="GO:0015074">
    <property type="term" value="P:DNA integration"/>
    <property type="evidence" value="ECO:0007669"/>
    <property type="project" value="InterPro"/>
</dbReference>